<dbReference type="Pfam" id="PF01546">
    <property type="entry name" value="Peptidase_M20"/>
    <property type="match status" value="1"/>
</dbReference>
<dbReference type="NCBIfam" id="NF006771">
    <property type="entry name" value="PRK09290.1-5"/>
    <property type="match status" value="1"/>
</dbReference>
<dbReference type="EMBL" id="BAABKX010000030">
    <property type="protein sequence ID" value="GAA5065643.1"/>
    <property type="molecule type" value="Genomic_DNA"/>
</dbReference>
<dbReference type="InterPro" id="IPR010158">
    <property type="entry name" value="Amidase_Cbmase"/>
</dbReference>
<dbReference type="PIRSF" id="PIRSF001235">
    <property type="entry name" value="Amidase_carbamoylase"/>
    <property type="match status" value="1"/>
</dbReference>
<dbReference type="NCBIfam" id="TIGR01879">
    <property type="entry name" value="hydantase"/>
    <property type="match status" value="1"/>
</dbReference>
<proteinExistence type="predicted"/>
<dbReference type="InterPro" id="IPR011650">
    <property type="entry name" value="Peptidase_M20_dimer"/>
</dbReference>
<feature type="domain" description="Peptidase M20 dimerisation" evidence="2">
    <location>
        <begin position="211"/>
        <end position="308"/>
    </location>
</feature>
<evidence type="ECO:0000259" key="2">
    <source>
        <dbReference type="Pfam" id="PF07687"/>
    </source>
</evidence>
<protein>
    <submittedName>
        <fullName evidence="3">Zn-dependent hydrolase</fullName>
    </submittedName>
</protein>
<dbReference type="Proteomes" id="UP001501729">
    <property type="component" value="Unassembled WGS sequence"/>
</dbReference>
<evidence type="ECO:0000313" key="4">
    <source>
        <dbReference type="Proteomes" id="UP001501729"/>
    </source>
</evidence>
<dbReference type="AlphaFoldDB" id="A0AAV3URW5"/>
<dbReference type="PANTHER" id="PTHR32494:SF5">
    <property type="entry name" value="ALLANTOATE AMIDOHYDROLASE"/>
    <property type="match status" value="1"/>
</dbReference>
<dbReference type="Pfam" id="PF07687">
    <property type="entry name" value="M20_dimer"/>
    <property type="match status" value="1"/>
</dbReference>
<dbReference type="InterPro" id="IPR036264">
    <property type="entry name" value="Bact_exopeptidase_dim_dom"/>
</dbReference>
<reference evidence="3 4" key="1">
    <citation type="journal article" date="2019" name="Int. J. Syst. Evol. Microbiol.">
        <title>The Global Catalogue of Microorganisms (GCM) 10K type strain sequencing project: providing services to taxonomists for standard genome sequencing and annotation.</title>
        <authorList>
            <consortium name="The Broad Institute Genomics Platform"/>
            <consortium name="The Broad Institute Genome Sequencing Center for Infectious Disease"/>
            <person name="Wu L."/>
            <person name="Ma J."/>
        </authorList>
    </citation>
    <scope>NUCLEOTIDE SEQUENCE [LARGE SCALE GENOMIC DNA]</scope>
    <source>
        <strain evidence="3 4">JCM 17504</strain>
    </source>
</reference>
<dbReference type="Gene3D" id="3.40.630.10">
    <property type="entry name" value="Zn peptidases"/>
    <property type="match status" value="1"/>
</dbReference>
<keyword evidence="1 3" id="KW-0378">Hydrolase</keyword>
<name>A0AAV3URW5_9EURY</name>
<keyword evidence="4" id="KW-1185">Reference proteome</keyword>
<dbReference type="CDD" id="cd03884">
    <property type="entry name" value="M20_bAS"/>
    <property type="match status" value="1"/>
</dbReference>
<dbReference type="SUPFAM" id="SSF53187">
    <property type="entry name" value="Zn-dependent exopeptidases"/>
    <property type="match status" value="1"/>
</dbReference>
<sequence length="414" mass="45027">MLEINPERFHETFEQYSEVGGTANGGLDRLALSATDGEIRDKFVSDLEALGLSVRIDELGNIFGRRSGADQSANPILIGSHLDSQPSGGRYDGQLGVLTALETIRVFENLDIETQRPIEIVNWTNEEGSRFKPALMGSGAWVGIHDVDEILSTTDEQGTSVEDALTQIGYDGESPCNPNQIPHAYLELHVEQGPVLEECGREIGIVEGILGMAWLEATIYGEADHAGPSPMHTRSDSLVAAADVITGIRRLSNHLADDVVTTVGELTIEPNSVNVIPSKASFTIDLRSYDYDVVTRGIDQIEAELSSACTREGTEYDLEELWRIPHTEFSQQICNSLETVADELGLSHERMIGGAGHDASYLADVTQTGLVFVHSVDGKTHNEQEFTQWDDAVAGAEVFANTVLKLANSEETSQ</sequence>
<dbReference type="GO" id="GO:0016813">
    <property type="term" value="F:hydrolase activity, acting on carbon-nitrogen (but not peptide) bonds, in linear amidines"/>
    <property type="evidence" value="ECO:0007669"/>
    <property type="project" value="InterPro"/>
</dbReference>
<dbReference type="InterPro" id="IPR002933">
    <property type="entry name" value="Peptidase_M20"/>
</dbReference>
<dbReference type="GeneID" id="68617286"/>
<dbReference type="SUPFAM" id="SSF55031">
    <property type="entry name" value="Bacterial exopeptidase dimerisation domain"/>
    <property type="match status" value="1"/>
</dbReference>
<evidence type="ECO:0000256" key="1">
    <source>
        <dbReference type="ARBA" id="ARBA00022801"/>
    </source>
</evidence>
<dbReference type="NCBIfam" id="NF006769">
    <property type="entry name" value="PRK09290.1-3"/>
    <property type="match status" value="1"/>
</dbReference>
<dbReference type="RefSeq" id="WP_227779135.1">
    <property type="nucleotide sequence ID" value="NZ_BAABKX010000030.1"/>
</dbReference>
<organism evidence="3 4">
    <name type="scientific">Haladaptatus pallidirubidus</name>
    <dbReference type="NCBI Taxonomy" id="1008152"/>
    <lineage>
        <taxon>Archaea</taxon>
        <taxon>Methanobacteriati</taxon>
        <taxon>Methanobacteriota</taxon>
        <taxon>Stenosarchaea group</taxon>
        <taxon>Halobacteria</taxon>
        <taxon>Halobacteriales</taxon>
        <taxon>Haladaptataceae</taxon>
        <taxon>Haladaptatus</taxon>
    </lineage>
</organism>
<accession>A0AAV3URW5</accession>
<gene>
    <name evidence="3" type="ORF">GCM10025751_56800</name>
</gene>
<evidence type="ECO:0000313" key="3">
    <source>
        <dbReference type="EMBL" id="GAA5065643.1"/>
    </source>
</evidence>
<dbReference type="PANTHER" id="PTHR32494">
    <property type="entry name" value="ALLANTOATE DEIMINASE-RELATED"/>
    <property type="match status" value="1"/>
</dbReference>
<comment type="caution">
    <text evidence="3">The sequence shown here is derived from an EMBL/GenBank/DDBJ whole genome shotgun (WGS) entry which is preliminary data.</text>
</comment>
<dbReference type="Gene3D" id="3.30.70.360">
    <property type="match status" value="1"/>
</dbReference>